<keyword evidence="2" id="KW-1185">Reference proteome</keyword>
<sequence length="85" mass="9368">MKEFRAVIVAKTASLWKRLLKPLRLDVTLSAASRETHEDEGTGSLLTVMPPQTTVGVRLKLKEYGVVASSICVNDQRTFDYDTGG</sequence>
<accession>A0ABQ5PP62</accession>
<proteinExistence type="predicted"/>
<evidence type="ECO:0000313" key="2">
    <source>
        <dbReference type="Proteomes" id="UP001145022"/>
    </source>
</evidence>
<dbReference type="EMBL" id="BSCQ01000046">
    <property type="protein sequence ID" value="GLH45187.1"/>
    <property type="molecule type" value="Genomic_DNA"/>
</dbReference>
<reference evidence="1" key="1">
    <citation type="journal article" date="2021" name="Sci. Rep.">
        <title>An efficient direct screening system for microorganisms that activate plant immune responses based on plant-microbe interactions using cultured plant cells.</title>
        <authorList>
            <person name="Kurokawa M."/>
            <person name="Nakano M."/>
            <person name="Kitahata N."/>
            <person name="Kuchitsu K."/>
            <person name="Furuya T."/>
        </authorList>
    </citation>
    <scope>NUCLEOTIDE SEQUENCE</scope>
    <source>
        <strain evidence="1">RS3R-1</strain>
    </source>
</reference>
<comment type="caution">
    <text evidence="1">The sequence shown here is derived from an EMBL/GenBank/DDBJ whole genome shotgun (WGS) entry which is preliminary data.</text>
</comment>
<protein>
    <submittedName>
        <fullName evidence="1">Uncharacterized protein</fullName>
    </submittedName>
</protein>
<reference evidence="1" key="3">
    <citation type="journal article" date="2023" name="J. Biotechnol.">
        <title>Draft Genome Sequences of Endophytic Pseudomonas Strains, Isolated from the Interior of Brassicaceae Plants.</title>
        <authorList>
            <person name="Kaneko H."/>
            <person name="Furuya T."/>
        </authorList>
    </citation>
    <scope>NUCLEOTIDE SEQUENCE</scope>
    <source>
        <strain evidence="1">RS3R-1</strain>
    </source>
</reference>
<dbReference type="Proteomes" id="UP001145022">
    <property type="component" value="Unassembled WGS sequence"/>
</dbReference>
<name>A0ABQ5PP62_9PSED</name>
<reference evidence="1" key="2">
    <citation type="submission" date="2022-11" db="EMBL/GenBank/DDBJ databases">
        <title>Draft genome sequencing of Pseudomonas atacamensis RS3R1.</title>
        <authorList>
            <person name="Furuya T."/>
            <person name="Kaneko H."/>
        </authorList>
    </citation>
    <scope>NUCLEOTIDE SEQUENCE</scope>
    <source>
        <strain evidence="1">RS3R-1</strain>
    </source>
</reference>
<organism evidence="1 2">
    <name type="scientific">Pseudomonas atacamensis</name>
    <dbReference type="NCBI Taxonomy" id="2565368"/>
    <lineage>
        <taxon>Bacteria</taxon>
        <taxon>Pseudomonadati</taxon>
        <taxon>Pseudomonadota</taxon>
        <taxon>Gammaproteobacteria</taxon>
        <taxon>Pseudomonadales</taxon>
        <taxon>Pseudomonadaceae</taxon>
        <taxon>Pseudomonas</taxon>
    </lineage>
</organism>
<gene>
    <name evidence="1" type="ORF">RS3R1_42750</name>
</gene>
<evidence type="ECO:0000313" key="1">
    <source>
        <dbReference type="EMBL" id="GLH45187.1"/>
    </source>
</evidence>